<gene>
    <name evidence="1" type="ORF">MNBD_NITROSPINAE03-894</name>
</gene>
<reference evidence="1" key="1">
    <citation type="submission" date="2018-06" db="EMBL/GenBank/DDBJ databases">
        <authorList>
            <person name="Zhirakovskaya E."/>
        </authorList>
    </citation>
    <scope>NUCLEOTIDE SEQUENCE</scope>
</reference>
<organism evidence="1">
    <name type="scientific">hydrothermal vent metagenome</name>
    <dbReference type="NCBI Taxonomy" id="652676"/>
    <lineage>
        <taxon>unclassified sequences</taxon>
        <taxon>metagenomes</taxon>
        <taxon>ecological metagenomes</taxon>
    </lineage>
</organism>
<proteinExistence type="predicted"/>
<protein>
    <submittedName>
        <fullName evidence="1">Uncharacterized protein</fullName>
    </submittedName>
</protein>
<evidence type="ECO:0000313" key="1">
    <source>
        <dbReference type="EMBL" id="VAX18085.1"/>
    </source>
</evidence>
<dbReference type="EMBL" id="UOGB01000098">
    <property type="protein sequence ID" value="VAX18085.1"/>
    <property type="molecule type" value="Genomic_DNA"/>
</dbReference>
<dbReference type="AlphaFoldDB" id="A0A3B1CH33"/>
<accession>A0A3B1CH33</accession>
<sequence>MPELVYVQIFLADGRVAAWSSSRGRLDKVEGPLPDLFRSLRPADPSAKVMIHLIGDDEMVTDGARVALMDDSKRAGFTVTRFESGPMIDPEDAFGLMLLPFT</sequence>
<name>A0A3B1CH33_9ZZZZ</name>